<reference evidence="2" key="1">
    <citation type="journal article" date="2013" name="Proc. Natl. Acad. Sci. U.S.A.">
        <title>Improving the coverage of the cyanobacterial phylum using diversity-driven genome sequencing.</title>
        <authorList>
            <person name="Shih P.M."/>
            <person name="Wu D."/>
            <person name="Latifi A."/>
            <person name="Axen S.D."/>
            <person name="Fewer D.P."/>
            <person name="Talla E."/>
            <person name="Calteau A."/>
            <person name="Cai F."/>
            <person name="Tandeau de Marsac N."/>
            <person name="Rippka R."/>
            <person name="Herdman M."/>
            <person name="Sivonen K."/>
            <person name="Coursin T."/>
            <person name="Laurent T."/>
            <person name="Goodwin L."/>
            <person name="Nolan M."/>
            <person name="Davenport K.W."/>
            <person name="Han C.S."/>
            <person name="Rubin E.M."/>
            <person name="Eisen J.A."/>
            <person name="Woyke T."/>
            <person name="Gugger M."/>
            <person name="Kerfeld C.A."/>
        </authorList>
    </citation>
    <scope>NUCLEOTIDE SEQUENCE [LARGE SCALE GENOMIC DNA]</scope>
    <source>
        <strain evidence="2">ATCC 29371 / PCC 7437</strain>
    </source>
</reference>
<organism evidence="1 2">
    <name type="scientific">Stanieria cyanosphaera (strain ATCC 29371 / PCC 7437)</name>
    <dbReference type="NCBI Taxonomy" id="111780"/>
    <lineage>
        <taxon>Bacteria</taxon>
        <taxon>Bacillati</taxon>
        <taxon>Cyanobacteriota</taxon>
        <taxon>Cyanophyceae</taxon>
        <taxon>Pleurocapsales</taxon>
        <taxon>Dermocarpellaceae</taxon>
        <taxon>Stanieria</taxon>
    </lineage>
</organism>
<keyword evidence="2" id="KW-1185">Reference proteome</keyword>
<name>K9XTM8_STAC7</name>
<dbReference type="Proteomes" id="UP000010473">
    <property type="component" value="Chromosome"/>
</dbReference>
<accession>K9XTM8</accession>
<dbReference type="HOGENOM" id="CLU_116628_0_0_3"/>
<dbReference type="STRING" id="111780.Sta7437_1863"/>
<gene>
    <name evidence="1" type="ordered locus">Sta7437_1863</name>
</gene>
<evidence type="ECO:0000313" key="1">
    <source>
        <dbReference type="EMBL" id="AFZ35419.1"/>
    </source>
</evidence>
<dbReference type="RefSeq" id="WP_015193090.1">
    <property type="nucleotide sequence ID" value="NC_019748.1"/>
</dbReference>
<dbReference type="PATRIC" id="fig|111780.3.peg.1948"/>
<proteinExistence type="predicted"/>
<evidence type="ECO:0000313" key="2">
    <source>
        <dbReference type="Proteomes" id="UP000010473"/>
    </source>
</evidence>
<dbReference type="OrthoDB" id="485097at2"/>
<protein>
    <submittedName>
        <fullName evidence="1">Uncharacterized protein</fullName>
    </submittedName>
</protein>
<sequence>MASKQEVKMYLAYWFQLGKKIILNKGIKQELLPQPVISGERYSQQFENVWHQITQEDGQNWYLEGTSQTIAELFSSTWEITDCARCGMPVAIVNLGLTSDSCPCKDLPSWPNSELPQPRSPVVNHQHLTKLQERLHTLKNKF</sequence>
<dbReference type="AlphaFoldDB" id="K9XTM8"/>
<dbReference type="EMBL" id="CP003653">
    <property type="protein sequence ID" value="AFZ35419.1"/>
    <property type="molecule type" value="Genomic_DNA"/>
</dbReference>
<dbReference type="eggNOG" id="ENOG50317WH">
    <property type="taxonomic scope" value="Bacteria"/>
</dbReference>
<dbReference type="KEGG" id="scs:Sta7437_1863"/>